<evidence type="ECO:0000313" key="2">
    <source>
        <dbReference type="EMBL" id="PMD13217.1"/>
    </source>
</evidence>
<dbReference type="GO" id="GO:0004029">
    <property type="term" value="F:aldehyde dehydrogenase (NAD+) activity"/>
    <property type="evidence" value="ECO:0007669"/>
    <property type="project" value="TreeGrafter"/>
</dbReference>
<dbReference type="PANTHER" id="PTHR48079:SF6">
    <property type="entry name" value="NAD(P)-BINDING DOMAIN-CONTAINING PROTEIN-RELATED"/>
    <property type="match status" value="1"/>
</dbReference>
<accession>A0A2J6PGQ1</accession>
<dbReference type="OrthoDB" id="10262413at2759"/>
<dbReference type="STRING" id="1745343.A0A2J6PGQ1"/>
<sequence>MLTTISGGSVLSTLLSSANISEQKISISVLLRGEERAKLYRDLGLQTFLFNSLDESERLQEVASQHDIVIHTASGFHTGSAVALIHGLSKRAKESGKPVHYIHTSGTSNLSDQPITGAYLHPSSKIFSDKENLYAYQKEREALRVYPQRTTDISVVETGLKEGVKTTIIMSPTIYGVGTGLGNKLSIQIPTIMRASVKSGQVDVIGEGKAEWDFVHMDDLVKLYELVLEKVVKGEEVPTGEMGTLFSATGRYSWLGLSKGIAGALYKLGAIKTDEVRSVSIEEAAERWGGGQLLFAELGFASNSKTTSVVSRELGWKPQRTDEDFRKHFLDEAGLVVAASPQP</sequence>
<proteinExistence type="predicted"/>
<evidence type="ECO:0000313" key="3">
    <source>
        <dbReference type="Proteomes" id="UP000235672"/>
    </source>
</evidence>
<dbReference type="InterPro" id="IPR036291">
    <property type="entry name" value="NAD(P)-bd_dom_sf"/>
</dbReference>
<organism evidence="2 3">
    <name type="scientific">Hyaloscypha hepaticicola</name>
    <dbReference type="NCBI Taxonomy" id="2082293"/>
    <lineage>
        <taxon>Eukaryota</taxon>
        <taxon>Fungi</taxon>
        <taxon>Dikarya</taxon>
        <taxon>Ascomycota</taxon>
        <taxon>Pezizomycotina</taxon>
        <taxon>Leotiomycetes</taxon>
        <taxon>Helotiales</taxon>
        <taxon>Hyaloscyphaceae</taxon>
        <taxon>Hyaloscypha</taxon>
    </lineage>
</organism>
<name>A0A2J6PGQ1_9HELO</name>
<dbReference type="Gene3D" id="3.40.50.720">
    <property type="entry name" value="NAD(P)-binding Rossmann-like Domain"/>
    <property type="match status" value="1"/>
</dbReference>
<dbReference type="Pfam" id="PF01370">
    <property type="entry name" value="Epimerase"/>
    <property type="match status" value="1"/>
</dbReference>
<dbReference type="InterPro" id="IPR001509">
    <property type="entry name" value="Epimerase_deHydtase"/>
</dbReference>
<gene>
    <name evidence="2" type="ORF">NA56DRAFT_638096</name>
</gene>
<dbReference type="GO" id="GO:0005737">
    <property type="term" value="C:cytoplasm"/>
    <property type="evidence" value="ECO:0007669"/>
    <property type="project" value="TreeGrafter"/>
</dbReference>
<dbReference type="EMBL" id="KZ613534">
    <property type="protein sequence ID" value="PMD13217.1"/>
    <property type="molecule type" value="Genomic_DNA"/>
</dbReference>
<dbReference type="Proteomes" id="UP000235672">
    <property type="component" value="Unassembled WGS sequence"/>
</dbReference>
<reference evidence="2 3" key="1">
    <citation type="submission" date="2016-05" db="EMBL/GenBank/DDBJ databases">
        <title>A degradative enzymes factory behind the ericoid mycorrhizal symbiosis.</title>
        <authorList>
            <consortium name="DOE Joint Genome Institute"/>
            <person name="Martino E."/>
            <person name="Morin E."/>
            <person name="Grelet G."/>
            <person name="Kuo A."/>
            <person name="Kohler A."/>
            <person name="Daghino S."/>
            <person name="Barry K."/>
            <person name="Choi C."/>
            <person name="Cichocki N."/>
            <person name="Clum A."/>
            <person name="Copeland A."/>
            <person name="Hainaut M."/>
            <person name="Haridas S."/>
            <person name="Labutti K."/>
            <person name="Lindquist E."/>
            <person name="Lipzen A."/>
            <person name="Khouja H.-R."/>
            <person name="Murat C."/>
            <person name="Ohm R."/>
            <person name="Olson A."/>
            <person name="Spatafora J."/>
            <person name="Veneault-Fourrey C."/>
            <person name="Henrissat B."/>
            <person name="Grigoriev I."/>
            <person name="Martin F."/>
            <person name="Perotto S."/>
        </authorList>
    </citation>
    <scope>NUCLEOTIDE SEQUENCE [LARGE SCALE GENOMIC DNA]</scope>
    <source>
        <strain evidence="2 3">UAMH 7357</strain>
    </source>
</reference>
<protein>
    <recommendedName>
        <fullName evidence="1">NAD-dependent epimerase/dehydratase domain-containing protein</fullName>
    </recommendedName>
</protein>
<evidence type="ECO:0000259" key="1">
    <source>
        <dbReference type="Pfam" id="PF01370"/>
    </source>
</evidence>
<dbReference type="InterPro" id="IPR051783">
    <property type="entry name" value="NAD(P)-dependent_oxidoreduct"/>
</dbReference>
<dbReference type="PANTHER" id="PTHR48079">
    <property type="entry name" value="PROTEIN YEEZ"/>
    <property type="match status" value="1"/>
</dbReference>
<keyword evidence="3" id="KW-1185">Reference proteome</keyword>
<feature type="domain" description="NAD-dependent epimerase/dehydratase" evidence="1">
    <location>
        <begin position="23"/>
        <end position="235"/>
    </location>
</feature>
<dbReference type="SUPFAM" id="SSF51735">
    <property type="entry name" value="NAD(P)-binding Rossmann-fold domains"/>
    <property type="match status" value="1"/>
</dbReference>
<dbReference type="AlphaFoldDB" id="A0A2J6PGQ1"/>